<dbReference type="InterPro" id="IPR000700">
    <property type="entry name" value="PAS-assoc_C"/>
</dbReference>
<protein>
    <submittedName>
        <fullName evidence="4">SpoIIE family protein phosphatase</fullName>
    </submittedName>
</protein>
<evidence type="ECO:0000256" key="1">
    <source>
        <dbReference type="ARBA" id="ARBA00022801"/>
    </source>
</evidence>
<keyword evidence="1" id="KW-0378">Hydrolase</keyword>
<keyword evidence="5" id="KW-1185">Reference proteome</keyword>
<feature type="coiled-coil region" evidence="2">
    <location>
        <begin position="134"/>
        <end position="161"/>
    </location>
</feature>
<dbReference type="SMART" id="SM00331">
    <property type="entry name" value="PP2C_SIG"/>
    <property type="match status" value="1"/>
</dbReference>
<dbReference type="Gene3D" id="3.30.450.20">
    <property type="entry name" value="PAS domain"/>
    <property type="match status" value="1"/>
</dbReference>
<dbReference type="InterPro" id="IPR000014">
    <property type="entry name" value="PAS"/>
</dbReference>
<dbReference type="PANTHER" id="PTHR43156:SF2">
    <property type="entry name" value="STAGE II SPORULATION PROTEIN E"/>
    <property type="match status" value="1"/>
</dbReference>
<proteinExistence type="predicted"/>
<dbReference type="NCBIfam" id="TIGR00229">
    <property type="entry name" value="sensory_box"/>
    <property type="match status" value="1"/>
</dbReference>
<dbReference type="EMBL" id="JACKXE010000001">
    <property type="protein sequence ID" value="MBB6628430.1"/>
    <property type="molecule type" value="Genomic_DNA"/>
</dbReference>
<sequence>MTQERAAREAFLDALVYDDPVQLYERAPCGYLSTTPDGIIVKCNATFRTWIGREAADIVGRLSFVDLLTRGGRIYHETHYAPTLRMQGSVREIALDLLHADGQRLPVLVNATLERNEQGEPKVIRIAVFDATERRRYERELVRATEAAQEAEQRATELARILQQAFIPPVLPAIPGLDLAAAYRPAGAGDEVGGDFYDVFPIGERDWVVAVGDVCGKGVAAAVVTALVRHTVRALAVDGDEPDQVLRRLNDVLLGHGSERFCTLALLRLRRDDEAWRVVHATGGHPAPLLRPAEGAVAPWGGSGSLLGVLDEPAFASASRVLRPGDLLVLYTDGITEGRRGGELFGDQRLLEAVPGDGASADEVVDALLAGVLDFQDQVPRDDIALLALRVPPA</sequence>
<evidence type="ECO:0000259" key="3">
    <source>
        <dbReference type="PROSITE" id="PS50113"/>
    </source>
</evidence>
<comment type="caution">
    <text evidence="4">The sequence shown here is derived from an EMBL/GenBank/DDBJ whole genome shotgun (WGS) entry which is preliminary data.</text>
</comment>
<evidence type="ECO:0000256" key="2">
    <source>
        <dbReference type="SAM" id="Coils"/>
    </source>
</evidence>
<dbReference type="PROSITE" id="PS50113">
    <property type="entry name" value="PAC"/>
    <property type="match status" value="1"/>
</dbReference>
<dbReference type="InterPro" id="IPR036457">
    <property type="entry name" value="PPM-type-like_dom_sf"/>
</dbReference>
<dbReference type="GO" id="GO:0016791">
    <property type="term" value="F:phosphatase activity"/>
    <property type="evidence" value="ECO:0007669"/>
    <property type="project" value="TreeGrafter"/>
</dbReference>
<dbReference type="InterPro" id="IPR035965">
    <property type="entry name" value="PAS-like_dom_sf"/>
</dbReference>
<dbReference type="AlphaFoldDB" id="A0A7X0RJI3"/>
<dbReference type="Gene3D" id="3.60.40.10">
    <property type="entry name" value="PPM-type phosphatase domain"/>
    <property type="match status" value="1"/>
</dbReference>
<gene>
    <name evidence="4" type="ORF">H5V45_13970</name>
</gene>
<dbReference type="SUPFAM" id="SSF81606">
    <property type="entry name" value="PP2C-like"/>
    <property type="match status" value="1"/>
</dbReference>
<dbReference type="Pfam" id="PF13426">
    <property type="entry name" value="PAS_9"/>
    <property type="match status" value="1"/>
</dbReference>
<name>A0A7X0RJI3_9ACTN</name>
<evidence type="ECO:0000313" key="4">
    <source>
        <dbReference type="EMBL" id="MBB6628430.1"/>
    </source>
</evidence>
<keyword evidence="2" id="KW-0175">Coiled coil</keyword>
<dbReference type="PANTHER" id="PTHR43156">
    <property type="entry name" value="STAGE II SPORULATION PROTEIN E-RELATED"/>
    <property type="match status" value="1"/>
</dbReference>
<accession>A0A7X0RJI3</accession>
<dbReference type="Proteomes" id="UP000523955">
    <property type="component" value="Unassembled WGS sequence"/>
</dbReference>
<dbReference type="InterPro" id="IPR052016">
    <property type="entry name" value="Bact_Sigma-Reg"/>
</dbReference>
<reference evidence="4 5" key="1">
    <citation type="submission" date="2020-08" db="EMBL/GenBank/DDBJ databases">
        <authorList>
            <person name="Seo M.-J."/>
        </authorList>
    </citation>
    <scope>NUCLEOTIDE SEQUENCE [LARGE SCALE GENOMIC DNA]</scope>
    <source>
        <strain evidence="4 5">KIGAM211</strain>
    </source>
</reference>
<organism evidence="4 5">
    <name type="scientific">Nocardioides luti</name>
    <dbReference type="NCBI Taxonomy" id="2761101"/>
    <lineage>
        <taxon>Bacteria</taxon>
        <taxon>Bacillati</taxon>
        <taxon>Actinomycetota</taxon>
        <taxon>Actinomycetes</taxon>
        <taxon>Propionibacteriales</taxon>
        <taxon>Nocardioidaceae</taxon>
        <taxon>Nocardioides</taxon>
    </lineage>
</organism>
<dbReference type="CDD" id="cd00130">
    <property type="entry name" value="PAS"/>
    <property type="match status" value="1"/>
</dbReference>
<dbReference type="RefSeq" id="WP_185253487.1">
    <property type="nucleotide sequence ID" value="NZ_JACKXE010000001.1"/>
</dbReference>
<dbReference type="SUPFAM" id="SSF55785">
    <property type="entry name" value="PYP-like sensor domain (PAS domain)"/>
    <property type="match status" value="1"/>
</dbReference>
<dbReference type="Pfam" id="PF07228">
    <property type="entry name" value="SpoIIE"/>
    <property type="match status" value="1"/>
</dbReference>
<feature type="domain" description="PAC" evidence="3">
    <location>
        <begin position="91"/>
        <end position="143"/>
    </location>
</feature>
<evidence type="ECO:0000313" key="5">
    <source>
        <dbReference type="Proteomes" id="UP000523955"/>
    </source>
</evidence>
<dbReference type="InterPro" id="IPR001932">
    <property type="entry name" value="PPM-type_phosphatase-like_dom"/>
</dbReference>